<dbReference type="Gene3D" id="3.90.1150.10">
    <property type="entry name" value="Aspartate Aminotransferase, domain 1"/>
    <property type="match status" value="1"/>
</dbReference>
<dbReference type="EC" id="2.6.1.9" evidence="9"/>
<comment type="similarity">
    <text evidence="3 9">Belongs to the class-II pyridoxal-phosphate-dependent aminotransferase family. Histidinol-phosphate aminotransferase subfamily.</text>
</comment>
<dbReference type="CDD" id="cd00609">
    <property type="entry name" value="AAT_like"/>
    <property type="match status" value="1"/>
</dbReference>
<dbReference type="HAMAP" id="MF_01023">
    <property type="entry name" value="HisC_aminotrans_2"/>
    <property type="match status" value="1"/>
</dbReference>
<comment type="cofactor">
    <cofactor evidence="1 9">
        <name>pyridoxal 5'-phosphate</name>
        <dbReference type="ChEBI" id="CHEBI:597326"/>
    </cofactor>
</comment>
<evidence type="ECO:0000256" key="6">
    <source>
        <dbReference type="ARBA" id="ARBA00022679"/>
    </source>
</evidence>
<protein>
    <recommendedName>
        <fullName evidence="9">Histidinol-phosphate aminotransferase</fullName>
        <ecNumber evidence="9">2.6.1.9</ecNumber>
    </recommendedName>
    <alternativeName>
        <fullName evidence="9">Imidazole acetol-phosphate transaminase</fullName>
    </alternativeName>
</protein>
<keyword evidence="7 9" id="KW-0663">Pyridoxal phosphate</keyword>
<keyword evidence="6 9" id="KW-0808">Transferase</keyword>
<feature type="modified residue" description="N6-(pyridoxal phosphate)lysine" evidence="9">
    <location>
        <position position="210"/>
    </location>
</feature>
<evidence type="ECO:0000256" key="3">
    <source>
        <dbReference type="ARBA" id="ARBA00007970"/>
    </source>
</evidence>
<dbReference type="Pfam" id="PF00155">
    <property type="entry name" value="Aminotran_1_2"/>
    <property type="match status" value="1"/>
</dbReference>
<organism evidence="11 12">
    <name type="scientific">Pseudovibrio japonicus</name>
    <dbReference type="NCBI Taxonomy" id="366534"/>
    <lineage>
        <taxon>Bacteria</taxon>
        <taxon>Pseudomonadati</taxon>
        <taxon>Pseudomonadota</taxon>
        <taxon>Alphaproteobacteria</taxon>
        <taxon>Hyphomicrobiales</taxon>
        <taxon>Stappiaceae</taxon>
        <taxon>Pseudovibrio</taxon>
    </lineage>
</organism>
<name>A0ABQ3E362_9HYPH</name>
<dbReference type="NCBIfam" id="TIGR01141">
    <property type="entry name" value="hisC"/>
    <property type="match status" value="1"/>
</dbReference>
<reference evidence="12" key="1">
    <citation type="journal article" date="2019" name="Int. J. Syst. Evol. Microbiol.">
        <title>The Global Catalogue of Microorganisms (GCM) 10K type strain sequencing project: providing services to taxonomists for standard genome sequencing and annotation.</title>
        <authorList>
            <consortium name="The Broad Institute Genomics Platform"/>
            <consortium name="The Broad Institute Genome Sequencing Center for Infectious Disease"/>
            <person name="Wu L."/>
            <person name="Ma J."/>
        </authorList>
    </citation>
    <scope>NUCLEOTIDE SEQUENCE [LARGE SCALE GENOMIC DNA]</scope>
    <source>
        <strain evidence="12">KCTC 12861</strain>
    </source>
</reference>
<dbReference type="PANTHER" id="PTHR43643">
    <property type="entry name" value="HISTIDINOL-PHOSPHATE AMINOTRANSFERASE 2"/>
    <property type="match status" value="1"/>
</dbReference>
<evidence type="ECO:0000256" key="4">
    <source>
        <dbReference type="ARBA" id="ARBA00011738"/>
    </source>
</evidence>
<evidence type="ECO:0000256" key="9">
    <source>
        <dbReference type="HAMAP-Rule" id="MF_01023"/>
    </source>
</evidence>
<evidence type="ECO:0000313" key="12">
    <source>
        <dbReference type="Proteomes" id="UP000637980"/>
    </source>
</evidence>
<dbReference type="PROSITE" id="PS00599">
    <property type="entry name" value="AA_TRANSFER_CLASS_2"/>
    <property type="match status" value="1"/>
</dbReference>
<evidence type="ECO:0000256" key="7">
    <source>
        <dbReference type="ARBA" id="ARBA00022898"/>
    </source>
</evidence>
<gene>
    <name evidence="9 11" type="primary">hisC</name>
    <name evidence="11" type="ORF">GCM10007094_11110</name>
</gene>
<keyword evidence="5 9" id="KW-0032">Aminotransferase</keyword>
<dbReference type="InterPro" id="IPR001917">
    <property type="entry name" value="Aminotrans_II_pyridoxalP_BS"/>
</dbReference>
<evidence type="ECO:0000313" key="11">
    <source>
        <dbReference type="EMBL" id="GHB24831.1"/>
    </source>
</evidence>
<comment type="catalytic activity">
    <reaction evidence="8 9">
        <text>L-histidinol phosphate + 2-oxoglutarate = 3-(imidazol-4-yl)-2-oxopropyl phosphate + L-glutamate</text>
        <dbReference type="Rhea" id="RHEA:23744"/>
        <dbReference type="ChEBI" id="CHEBI:16810"/>
        <dbReference type="ChEBI" id="CHEBI:29985"/>
        <dbReference type="ChEBI" id="CHEBI:57766"/>
        <dbReference type="ChEBI" id="CHEBI:57980"/>
        <dbReference type="EC" id="2.6.1.9"/>
    </reaction>
</comment>
<dbReference type="GO" id="GO:0008483">
    <property type="term" value="F:transaminase activity"/>
    <property type="evidence" value="ECO:0007669"/>
    <property type="project" value="UniProtKB-KW"/>
</dbReference>
<keyword evidence="9" id="KW-0368">Histidine biosynthesis</keyword>
<evidence type="ECO:0000256" key="8">
    <source>
        <dbReference type="ARBA" id="ARBA00047481"/>
    </source>
</evidence>
<dbReference type="SUPFAM" id="SSF53383">
    <property type="entry name" value="PLP-dependent transferases"/>
    <property type="match status" value="1"/>
</dbReference>
<proteinExistence type="inferred from homology"/>
<dbReference type="EMBL" id="BMXE01000002">
    <property type="protein sequence ID" value="GHB24831.1"/>
    <property type="molecule type" value="Genomic_DNA"/>
</dbReference>
<sequence>MSRFWSPIVQKLEPYTPGEQPKRPPVIKLNTNENPWGPSPRVLKAIVSASDEALRLYPDPTATDLREGIASSLNLTSDHIFAGNGSDEVLAHAFHAFFSGKDAVLFPEITYAFYPTYCKLYSIKHQLIPLDDNFHLNPDDFRRACGGIVLANPNAPTGLAMPLDDIEAILKANPNVVVLVDEAYIDFGGASAVQLVPDYDNLLVVQTFSKSRSLAGVRVGFAVAQPHLIEGLQRVKDSFNSYPLGRLSLAAGLAAWEDTEWFEKTRDMIIADREKLSASLRALDFTVLPSSANFIFVSHESIPAEHLHSELRKRGILVRHFPAKRIDNWLRISIGTTQECEALVKALEVMIAR</sequence>
<evidence type="ECO:0000256" key="2">
    <source>
        <dbReference type="ARBA" id="ARBA00005011"/>
    </source>
</evidence>
<dbReference type="PANTHER" id="PTHR43643:SF3">
    <property type="entry name" value="HISTIDINOL-PHOSPHATE AMINOTRANSFERASE"/>
    <property type="match status" value="1"/>
</dbReference>
<dbReference type="InterPro" id="IPR015422">
    <property type="entry name" value="PyrdxlP-dep_Trfase_small"/>
</dbReference>
<dbReference type="InterPro" id="IPR015424">
    <property type="entry name" value="PyrdxlP-dep_Trfase"/>
</dbReference>
<evidence type="ECO:0000256" key="5">
    <source>
        <dbReference type="ARBA" id="ARBA00022576"/>
    </source>
</evidence>
<dbReference type="InterPro" id="IPR005861">
    <property type="entry name" value="HisP_aminotrans"/>
</dbReference>
<keyword evidence="12" id="KW-1185">Reference proteome</keyword>
<accession>A0ABQ3E362</accession>
<dbReference type="InterPro" id="IPR004839">
    <property type="entry name" value="Aminotransferase_I/II_large"/>
</dbReference>
<dbReference type="Proteomes" id="UP000637980">
    <property type="component" value="Unassembled WGS sequence"/>
</dbReference>
<evidence type="ECO:0000256" key="1">
    <source>
        <dbReference type="ARBA" id="ARBA00001933"/>
    </source>
</evidence>
<dbReference type="InterPro" id="IPR050106">
    <property type="entry name" value="HistidinolP_aminotransfase"/>
</dbReference>
<dbReference type="InterPro" id="IPR015421">
    <property type="entry name" value="PyrdxlP-dep_Trfase_major"/>
</dbReference>
<feature type="domain" description="Aminotransferase class I/classII large" evidence="10">
    <location>
        <begin position="25"/>
        <end position="347"/>
    </location>
</feature>
<comment type="caution">
    <text evidence="11">The sequence shown here is derived from an EMBL/GenBank/DDBJ whole genome shotgun (WGS) entry which is preliminary data.</text>
</comment>
<keyword evidence="9" id="KW-0028">Amino-acid biosynthesis</keyword>
<evidence type="ECO:0000259" key="10">
    <source>
        <dbReference type="Pfam" id="PF00155"/>
    </source>
</evidence>
<dbReference type="RefSeq" id="WP_189435792.1">
    <property type="nucleotide sequence ID" value="NZ_BMXE01000002.1"/>
</dbReference>
<dbReference type="Gene3D" id="3.40.640.10">
    <property type="entry name" value="Type I PLP-dependent aspartate aminotransferase-like (Major domain)"/>
    <property type="match status" value="1"/>
</dbReference>
<comment type="pathway">
    <text evidence="2 9">Amino-acid biosynthesis; L-histidine biosynthesis; L-histidine from 5-phospho-alpha-D-ribose 1-diphosphate: step 7/9.</text>
</comment>
<comment type="subunit">
    <text evidence="4 9">Homodimer.</text>
</comment>